<dbReference type="Pfam" id="PF01614">
    <property type="entry name" value="IclR_C"/>
    <property type="match status" value="1"/>
</dbReference>
<evidence type="ECO:0000256" key="4">
    <source>
        <dbReference type="SAM" id="MobiDB-lite"/>
    </source>
</evidence>
<dbReference type="SUPFAM" id="SSF55781">
    <property type="entry name" value="GAF domain-like"/>
    <property type="match status" value="1"/>
</dbReference>
<reference evidence="7" key="1">
    <citation type="submission" date="2016-01" db="EMBL/GenBank/DDBJ databases">
        <authorList>
            <person name="Peeters C."/>
        </authorList>
    </citation>
    <scope>NUCLEOTIDE SEQUENCE</scope>
    <source>
        <strain evidence="7">LMG 29322</strain>
    </source>
</reference>
<dbReference type="OrthoDB" id="13103at2"/>
<dbReference type="GO" id="GO:0045892">
    <property type="term" value="P:negative regulation of DNA-templated transcription"/>
    <property type="evidence" value="ECO:0007669"/>
    <property type="project" value="TreeGrafter"/>
</dbReference>
<protein>
    <submittedName>
        <fullName evidence="7">IclR family transcriptional regulator</fullName>
    </submittedName>
</protein>
<accession>A0A158AFZ9</accession>
<evidence type="ECO:0000256" key="1">
    <source>
        <dbReference type="ARBA" id="ARBA00023015"/>
    </source>
</evidence>
<proteinExistence type="predicted"/>
<dbReference type="InterPro" id="IPR036390">
    <property type="entry name" value="WH_DNA-bd_sf"/>
</dbReference>
<keyword evidence="3" id="KW-0804">Transcription</keyword>
<dbReference type="InterPro" id="IPR005471">
    <property type="entry name" value="Tscrpt_reg_IclR_N"/>
</dbReference>
<keyword evidence="8" id="KW-1185">Reference proteome</keyword>
<evidence type="ECO:0000259" key="5">
    <source>
        <dbReference type="PROSITE" id="PS51077"/>
    </source>
</evidence>
<dbReference type="EMBL" id="FCOA02000005">
    <property type="protein sequence ID" value="SAK55987.1"/>
    <property type="molecule type" value="Genomic_DNA"/>
</dbReference>
<feature type="region of interest" description="Disordered" evidence="4">
    <location>
        <begin position="1"/>
        <end position="29"/>
    </location>
</feature>
<feature type="domain" description="HTH iclR-type" evidence="5">
    <location>
        <begin position="31"/>
        <end position="93"/>
    </location>
</feature>
<dbReference type="SMART" id="SM00346">
    <property type="entry name" value="HTH_ICLR"/>
    <property type="match status" value="1"/>
</dbReference>
<keyword evidence="1" id="KW-0805">Transcription regulation</keyword>
<evidence type="ECO:0000313" key="8">
    <source>
        <dbReference type="Proteomes" id="UP000054851"/>
    </source>
</evidence>
<evidence type="ECO:0000256" key="2">
    <source>
        <dbReference type="ARBA" id="ARBA00023125"/>
    </source>
</evidence>
<dbReference type="PROSITE" id="PS51078">
    <property type="entry name" value="ICLR_ED"/>
    <property type="match status" value="1"/>
</dbReference>
<dbReference type="AlphaFoldDB" id="A0A158AFZ9"/>
<dbReference type="Proteomes" id="UP000054851">
    <property type="component" value="Unassembled WGS sequence"/>
</dbReference>
<feature type="domain" description="IclR-ED" evidence="6">
    <location>
        <begin position="87"/>
        <end position="277"/>
    </location>
</feature>
<evidence type="ECO:0000313" key="7">
    <source>
        <dbReference type="EMBL" id="SAK55987.1"/>
    </source>
</evidence>
<organism evidence="7 8">
    <name type="scientific">Caballeronia hypogeia</name>
    <dbReference type="NCBI Taxonomy" id="1777140"/>
    <lineage>
        <taxon>Bacteria</taxon>
        <taxon>Pseudomonadati</taxon>
        <taxon>Pseudomonadota</taxon>
        <taxon>Betaproteobacteria</taxon>
        <taxon>Burkholderiales</taxon>
        <taxon>Burkholderiaceae</taxon>
        <taxon>Caballeronia</taxon>
    </lineage>
</organism>
<dbReference type="PROSITE" id="PS51077">
    <property type="entry name" value="HTH_ICLR"/>
    <property type="match status" value="1"/>
</dbReference>
<dbReference type="Gene3D" id="3.30.450.40">
    <property type="match status" value="1"/>
</dbReference>
<dbReference type="InterPro" id="IPR014757">
    <property type="entry name" value="Tscrpt_reg_IclR_C"/>
</dbReference>
<gene>
    <name evidence="7" type="ORF">AWB79_02245</name>
</gene>
<dbReference type="InterPro" id="IPR050707">
    <property type="entry name" value="HTH_MetabolicPath_Reg"/>
</dbReference>
<dbReference type="PANTHER" id="PTHR30136:SF24">
    <property type="entry name" value="HTH-TYPE TRANSCRIPTIONAL REPRESSOR ALLR"/>
    <property type="match status" value="1"/>
</dbReference>
<dbReference type="InterPro" id="IPR036388">
    <property type="entry name" value="WH-like_DNA-bd_sf"/>
</dbReference>
<dbReference type="Gene3D" id="1.10.10.10">
    <property type="entry name" value="Winged helix-like DNA-binding domain superfamily/Winged helix DNA-binding domain"/>
    <property type="match status" value="1"/>
</dbReference>
<name>A0A158AFZ9_9BURK</name>
<dbReference type="InterPro" id="IPR029016">
    <property type="entry name" value="GAF-like_dom_sf"/>
</dbReference>
<dbReference type="SUPFAM" id="SSF46785">
    <property type="entry name" value="Winged helix' DNA-binding domain"/>
    <property type="match status" value="1"/>
</dbReference>
<comment type="caution">
    <text evidence="7">The sequence shown here is derived from an EMBL/GenBank/DDBJ whole genome shotgun (WGS) entry which is preliminary data.</text>
</comment>
<evidence type="ECO:0000259" key="6">
    <source>
        <dbReference type="PROSITE" id="PS51078"/>
    </source>
</evidence>
<dbReference type="GO" id="GO:0003700">
    <property type="term" value="F:DNA-binding transcription factor activity"/>
    <property type="evidence" value="ECO:0007669"/>
    <property type="project" value="TreeGrafter"/>
</dbReference>
<dbReference type="PANTHER" id="PTHR30136">
    <property type="entry name" value="HELIX-TURN-HELIX TRANSCRIPTIONAL REGULATOR, ICLR FAMILY"/>
    <property type="match status" value="1"/>
</dbReference>
<dbReference type="GO" id="GO:0003677">
    <property type="term" value="F:DNA binding"/>
    <property type="evidence" value="ECO:0007669"/>
    <property type="project" value="UniProtKB-KW"/>
</dbReference>
<dbReference type="RefSeq" id="WP_061167482.1">
    <property type="nucleotide sequence ID" value="NZ_FCOA02000005.1"/>
</dbReference>
<sequence length="287" mass="30875">MKKAKDKVESAPAMDTAEFSPQDDAQREGPVGTLARGLSILDVLVGAPHPLGLAEVANAVGLEQSTTLRLLRALEDSRYIVRSAESKKYSLSPKALRPLPLLHPLEQLRREIATPLRELAWRIDKTVLLALYVAGERMVIDIAQGANTIHAYYDTWLTGPVHGTAAGKAYLMALDAQHRRALLGDEPLARFTPSTLTDYASLEADMALSQARGYAVAREESRIGIGALAANVKSWKGDAVGCVVATGHARDFGESNAERIGEEVKHAADLLRMQAPSLVAAAQYCGS</sequence>
<keyword evidence="2" id="KW-0238">DNA-binding</keyword>
<dbReference type="STRING" id="1777140.AWB79_02245"/>
<evidence type="ECO:0000256" key="3">
    <source>
        <dbReference type="ARBA" id="ARBA00023163"/>
    </source>
</evidence>
<dbReference type="Pfam" id="PF09339">
    <property type="entry name" value="HTH_IclR"/>
    <property type="match status" value="1"/>
</dbReference>